<reference evidence="2" key="1">
    <citation type="submission" date="2022-07" db="EMBL/GenBank/DDBJ databases">
        <title>Phylogenomic reconstructions and comparative analyses of Kickxellomycotina fungi.</title>
        <authorList>
            <person name="Reynolds N.K."/>
            <person name="Stajich J.E."/>
            <person name="Barry K."/>
            <person name="Grigoriev I.V."/>
            <person name="Crous P."/>
            <person name="Smith M.E."/>
        </authorList>
    </citation>
    <scope>NUCLEOTIDE SEQUENCE</scope>
    <source>
        <strain evidence="2">NRRL 1565</strain>
    </source>
</reference>
<evidence type="ECO:0000313" key="2">
    <source>
        <dbReference type="EMBL" id="KAJ2793747.1"/>
    </source>
</evidence>
<feature type="compositionally biased region" description="Polar residues" evidence="1">
    <location>
        <begin position="27"/>
        <end position="41"/>
    </location>
</feature>
<dbReference type="AlphaFoldDB" id="A0A9W8LQU6"/>
<organism evidence="2 3">
    <name type="scientific">Coemansia guatemalensis</name>
    <dbReference type="NCBI Taxonomy" id="2761395"/>
    <lineage>
        <taxon>Eukaryota</taxon>
        <taxon>Fungi</taxon>
        <taxon>Fungi incertae sedis</taxon>
        <taxon>Zoopagomycota</taxon>
        <taxon>Kickxellomycotina</taxon>
        <taxon>Kickxellomycetes</taxon>
        <taxon>Kickxellales</taxon>
        <taxon>Kickxellaceae</taxon>
        <taxon>Coemansia</taxon>
    </lineage>
</organism>
<proteinExistence type="predicted"/>
<evidence type="ECO:0000256" key="1">
    <source>
        <dbReference type="SAM" id="MobiDB-lite"/>
    </source>
</evidence>
<dbReference type="EMBL" id="JANBUO010002784">
    <property type="protein sequence ID" value="KAJ2793747.1"/>
    <property type="molecule type" value="Genomic_DNA"/>
</dbReference>
<feature type="compositionally biased region" description="Polar residues" evidence="1">
    <location>
        <begin position="126"/>
        <end position="135"/>
    </location>
</feature>
<sequence length="269" mass="29039">MLPPRYCDVPSEQRPTPSLMFVKQLNLNQAPNATTPPQEVQQDPVAAAYYAAQQNRNARHPTMSSMQSAGGRSSSSNGSAVDEYNKEKYRSRPLPMAPGMGMPSNGMAAPPLPAEPMPSVLPMGSRPTSSKTQMAASGGRQNGYPPMNIDVPPRSMRGNNPLVLSPYAPGDSIPADMSAMRCESPVGGSAAVTPEEAYMLAGSNIRQQPSGPLHTPITSPYGGSHMSNGLDDDDIRYYKESNMRSIDRDALHDGGMYRVRKNSSIKHYR</sequence>
<evidence type="ECO:0000313" key="3">
    <source>
        <dbReference type="Proteomes" id="UP001140094"/>
    </source>
</evidence>
<gene>
    <name evidence="2" type="ORF">H4R20_006447</name>
</gene>
<comment type="caution">
    <text evidence="2">The sequence shown here is derived from an EMBL/GenBank/DDBJ whole genome shotgun (WGS) entry which is preliminary data.</text>
</comment>
<dbReference type="OrthoDB" id="2333384at2759"/>
<name>A0A9W8LQU6_9FUNG</name>
<feature type="region of interest" description="Disordered" evidence="1">
    <location>
        <begin position="27"/>
        <end position="146"/>
    </location>
</feature>
<dbReference type="Proteomes" id="UP001140094">
    <property type="component" value="Unassembled WGS sequence"/>
</dbReference>
<feature type="compositionally biased region" description="Low complexity" evidence="1">
    <location>
        <begin position="64"/>
        <end position="79"/>
    </location>
</feature>
<keyword evidence="3" id="KW-1185">Reference proteome</keyword>
<accession>A0A9W8LQU6</accession>
<protein>
    <submittedName>
        <fullName evidence="2">Uncharacterized protein</fullName>
    </submittedName>
</protein>
<feature type="compositionally biased region" description="Low complexity" evidence="1">
    <location>
        <begin position="46"/>
        <end position="56"/>
    </location>
</feature>